<dbReference type="Gene3D" id="1.10.287.70">
    <property type="match status" value="1"/>
</dbReference>
<keyword evidence="4" id="KW-1185">Reference proteome</keyword>
<feature type="transmembrane region" description="Helical" evidence="1">
    <location>
        <begin position="6"/>
        <end position="32"/>
    </location>
</feature>
<organism evidence="3 4">
    <name type="scientific">Ramlibacter tataouinensis</name>
    <dbReference type="NCBI Taxonomy" id="94132"/>
    <lineage>
        <taxon>Bacteria</taxon>
        <taxon>Pseudomonadati</taxon>
        <taxon>Pseudomonadota</taxon>
        <taxon>Betaproteobacteria</taxon>
        <taxon>Burkholderiales</taxon>
        <taxon>Comamonadaceae</taxon>
        <taxon>Ramlibacter</taxon>
    </lineage>
</organism>
<name>A0A127JYK6_9BURK</name>
<reference evidence="3 4" key="1">
    <citation type="journal article" date="2014" name="Int. J. Syst. Evol. Microbiol.">
        <title>Ramlibacter solisilvae sp. nov., isolated from forest soil, and emended description of the genus Ramlibacter.</title>
        <authorList>
            <person name="Lee H.J."/>
            <person name="Lee S.H."/>
            <person name="Lee S.S."/>
            <person name="Lee J.S."/>
            <person name="Kim Y."/>
            <person name="Kim S.C."/>
            <person name="Jeon C.O."/>
        </authorList>
    </citation>
    <scope>NUCLEOTIDE SEQUENCE [LARGE SCALE GENOMIC DNA]</scope>
    <source>
        <strain evidence="3 4">5-10</strain>
    </source>
</reference>
<evidence type="ECO:0000313" key="4">
    <source>
        <dbReference type="Proteomes" id="UP000070433"/>
    </source>
</evidence>
<evidence type="ECO:0000313" key="3">
    <source>
        <dbReference type="EMBL" id="AMO24975.1"/>
    </source>
</evidence>
<evidence type="ECO:0000259" key="2">
    <source>
        <dbReference type="Pfam" id="PF07885"/>
    </source>
</evidence>
<dbReference type="OrthoDB" id="9813518at2"/>
<dbReference type="InterPro" id="IPR013099">
    <property type="entry name" value="K_chnl_dom"/>
</dbReference>
<feature type="domain" description="Potassium channel" evidence="2">
    <location>
        <begin position="63"/>
        <end position="134"/>
    </location>
</feature>
<dbReference type="RefSeq" id="WP_061503394.1">
    <property type="nucleotide sequence ID" value="NZ_CP010951.1"/>
</dbReference>
<dbReference type="EMBL" id="CP010951">
    <property type="protein sequence ID" value="AMO24975.1"/>
    <property type="molecule type" value="Genomic_DNA"/>
</dbReference>
<keyword evidence="1" id="KW-0812">Transmembrane</keyword>
<feature type="transmembrane region" description="Helical" evidence="1">
    <location>
        <begin position="44"/>
        <end position="73"/>
    </location>
</feature>
<keyword evidence="1" id="KW-1133">Transmembrane helix</keyword>
<evidence type="ECO:0000256" key="1">
    <source>
        <dbReference type="SAM" id="Phobius"/>
    </source>
</evidence>
<sequence length="148" mass="16434">MTLNNFLIGLPTMLLCLIVQVAVAFWCIRYYVEHSSQVRAGRGFLTGMFPLIVATVAILAGTLVQIALWGFLFVWLGEFEQTYDAIYHSAVNFTSLGYGDIVMRRERRLLGPLEAANGVLMLGMSAATLMAIMQHMITTLRGDSRKIA</sequence>
<dbReference type="SUPFAM" id="SSF81324">
    <property type="entry name" value="Voltage-gated potassium channels"/>
    <property type="match status" value="1"/>
</dbReference>
<dbReference type="AlphaFoldDB" id="A0A127JYK6"/>
<gene>
    <name evidence="3" type="ORF">UC35_21765</name>
</gene>
<dbReference type="PATRIC" id="fig|94132.3.peg.4438"/>
<protein>
    <submittedName>
        <fullName evidence="3">Transporter</fullName>
    </submittedName>
</protein>
<keyword evidence="1" id="KW-0472">Membrane</keyword>
<dbReference type="Pfam" id="PF07885">
    <property type="entry name" value="Ion_trans_2"/>
    <property type="match status" value="1"/>
</dbReference>
<dbReference type="Proteomes" id="UP000070433">
    <property type="component" value="Chromosome"/>
</dbReference>
<feature type="transmembrane region" description="Helical" evidence="1">
    <location>
        <begin position="85"/>
        <end position="103"/>
    </location>
</feature>
<proteinExistence type="predicted"/>
<accession>A0A127JYK6</accession>
<feature type="transmembrane region" description="Helical" evidence="1">
    <location>
        <begin position="115"/>
        <end position="137"/>
    </location>
</feature>